<dbReference type="GeneID" id="110286980"/>
<dbReference type="RefSeq" id="XP_021009328.1">
    <property type="nucleotide sequence ID" value="XM_021153669.1"/>
</dbReference>
<keyword evidence="3" id="KW-1185">Reference proteome</keyword>
<comment type="similarity">
    <text evidence="1">Belongs to the FAM122 family.</text>
</comment>
<dbReference type="GO" id="GO:0005634">
    <property type="term" value="C:nucleus"/>
    <property type="evidence" value="ECO:0007669"/>
    <property type="project" value="TreeGrafter"/>
</dbReference>
<reference evidence="4" key="1">
    <citation type="submission" date="2025-08" db="UniProtKB">
        <authorList>
            <consortium name="RefSeq"/>
        </authorList>
    </citation>
    <scope>IDENTIFICATION</scope>
</reference>
<dbReference type="KEGG" id="mcal:110286980"/>
<dbReference type="PANTHER" id="PTHR22227">
    <property type="entry name" value="FAMILY WITH SEQUENCE SIMILARITY 122B ISOFORM X1"/>
    <property type="match status" value="1"/>
</dbReference>
<name>A0A6P5P5H9_MUSCR</name>
<organism evidence="3 4">
    <name type="scientific">Mus caroli</name>
    <name type="common">Ryukyu mouse</name>
    <name type="synonym">Ricefield mouse</name>
    <dbReference type="NCBI Taxonomy" id="10089"/>
    <lineage>
        <taxon>Eukaryota</taxon>
        <taxon>Metazoa</taxon>
        <taxon>Chordata</taxon>
        <taxon>Craniata</taxon>
        <taxon>Vertebrata</taxon>
        <taxon>Euteleostomi</taxon>
        <taxon>Mammalia</taxon>
        <taxon>Eutheria</taxon>
        <taxon>Euarchontoglires</taxon>
        <taxon>Glires</taxon>
        <taxon>Rodentia</taxon>
        <taxon>Myomorpha</taxon>
        <taxon>Muroidea</taxon>
        <taxon>Muridae</taxon>
        <taxon>Murinae</taxon>
        <taxon>Mus</taxon>
        <taxon>Mus</taxon>
    </lineage>
</organism>
<sequence length="196" mass="22204">MACCRRETTVASYHQDMSLNEEEPDTLQNFQLGRGFILNTDVIQETMEVDSGLVPTSSSVDISYIRRSNSNPLVNGFGDNSQGFQVGPTRMRRNSSPFLNQHGLLFLPSRSRTSANRIFQIKQEEGMDIASREAMHERDMHTALQISRSVEECLNLNDNNTVKSSAMRNINLNPFSPVASLPKRPRKNPHHEHLTF</sequence>
<dbReference type="PANTHER" id="PTHR22227:SF3">
    <property type="entry name" value="PABIR FAMILY MEMBER 1"/>
    <property type="match status" value="1"/>
</dbReference>
<dbReference type="AlphaFoldDB" id="A0A6P5P5H9"/>
<evidence type="ECO:0000256" key="1">
    <source>
        <dbReference type="ARBA" id="ARBA00006725"/>
    </source>
</evidence>
<dbReference type="GO" id="GO:0044818">
    <property type="term" value="P:mitotic G2/M transition checkpoint"/>
    <property type="evidence" value="ECO:0007669"/>
    <property type="project" value="TreeGrafter"/>
</dbReference>
<proteinExistence type="inferred from homology"/>
<gene>
    <name evidence="4" type="primary">LOC110286980</name>
</gene>
<accession>A0A6P5P5H9</accession>
<dbReference type="GO" id="GO:0005737">
    <property type="term" value="C:cytoplasm"/>
    <property type="evidence" value="ECO:0007669"/>
    <property type="project" value="TreeGrafter"/>
</dbReference>
<dbReference type="Proteomes" id="UP000515126">
    <property type="component" value="Chromosome X"/>
</dbReference>
<evidence type="ECO:0000313" key="3">
    <source>
        <dbReference type="Proteomes" id="UP000515126"/>
    </source>
</evidence>
<dbReference type="GO" id="GO:0004865">
    <property type="term" value="F:protein serine/threonine phosphatase inhibitor activity"/>
    <property type="evidence" value="ECO:0007669"/>
    <property type="project" value="InterPro"/>
</dbReference>
<evidence type="ECO:0000313" key="4">
    <source>
        <dbReference type="RefSeq" id="XP_021009328.1"/>
    </source>
</evidence>
<protein>
    <submittedName>
        <fullName evidence="4">Protein FAM122A-like isoform X1</fullName>
    </submittedName>
</protein>
<feature type="region of interest" description="Disordered" evidence="2">
    <location>
        <begin position="177"/>
        <end position="196"/>
    </location>
</feature>
<evidence type="ECO:0000256" key="2">
    <source>
        <dbReference type="SAM" id="MobiDB-lite"/>
    </source>
</evidence>
<dbReference type="InterPro" id="IPR026716">
    <property type="entry name" value="PBIR1/2/3"/>
</dbReference>